<proteinExistence type="predicted"/>
<dbReference type="OrthoDB" id="9810309at2"/>
<dbReference type="InterPro" id="IPR027417">
    <property type="entry name" value="P-loop_NTPase"/>
</dbReference>
<keyword evidence="2" id="KW-1185">Reference proteome</keyword>
<dbReference type="RefSeq" id="WP_121900179.1">
    <property type="nucleotide sequence ID" value="NZ_REFW01000001.1"/>
</dbReference>
<organism evidence="1 2">
    <name type="scientific">Tessaracoccus antarcticus</name>
    <dbReference type="NCBI Taxonomy" id="2479848"/>
    <lineage>
        <taxon>Bacteria</taxon>
        <taxon>Bacillati</taxon>
        <taxon>Actinomycetota</taxon>
        <taxon>Actinomycetes</taxon>
        <taxon>Propionibacteriales</taxon>
        <taxon>Propionibacteriaceae</taxon>
        <taxon>Tessaracoccus</taxon>
    </lineage>
</organism>
<dbReference type="NCBIfam" id="NF004637">
    <property type="entry name" value="PRK05986.1"/>
    <property type="match status" value="1"/>
</dbReference>
<dbReference type="GO" id="GO:0008817">
    <property type="term" value="F:corrinoid adenosyltransferase activity"/>
    <property type="evidence" value="ECO:0007669"/>
    <property type="project" value="UniProtKB-EC"/>
</dbReference>
<evidence type="ECO:0000313" key="2">
    <source>
        <dbReference type="Proteomes" id="UP000275256"/>
    </source>
</evidence>
<dbReference type="NCBIfam" id="TIGR00708">
    <property type="entry name" value="cobA"/>
    <property type="match status" value="1"/>
</dbReference>
<sequence length="198" mass="21916">MSHGVPPVIPDDGLTTRSRRLRPVVIVNTGDGKGKTTAACGMALRAWAQGWSLGVYQFVKAASWHTGEQDAFEALSGLDGRAEVTWERMGTGWSWTRAPAADAEASAVAGWAHIRAGLAEERHRFWLLDEFTYPMVWGWIDVDEVVEVLRTRPGTQHVVITGRRCPQPVIDLADLVTEMTKVKHPFDQGQKGQVGIEW</sequence>
<dbReference type="InterPro" id="IPR003724">
    <property type="entry name" value="CblAdoTrfase_CobA"/>
</dbReference>
<dbReference type="GO" id="GO:0009236">
    <property type="term" value="P:cobalamin biosynthetic process"/>
    <property type="evidence" value="ECO:0007669"/>
    <property type="project" value="InterPro"/>
</dbReference>
<evidence type="ECO:0000313" key="1">
    <source>
        <dbReference type="EMBL" id="RMB61632.1"/>
    </source>
</evidence>
<name>A0A3M0GG00_9ACTN</name>
<dbReference type="PANTHER" id="PTHR46638:SF1">
    <property type="entry name" value="CORRINOID ADENOSYLTRANSFERASE"/>
    <property type="match status" value="1"/>
</dbReference>
<dbReference type="CDD" id="cd00561">
    <property type="entry name" value="CobA_ACA"/>
    <property type="match status" value="1"/>
</dbReference>
<dbReference type="EC" id="2.5.1.17" evidence="1"/>
<keyword evidence="1" id="KW-0808">Transferase</keyword>
<gene>
    <name evidence="1" type="primary">cobO</name>
    <name evidence="1" type="ORF">EAX62_03085</name>
</gene>
<dbReference type="PANTHER" id="PTHR46638">
    <property type="entry name" value="CORRINOID ADENOSYLTRANSFERASE"/>
    <property type="match status" value="1"/>
</dbReference>
<dbReference type="Gene3D" id="3.40.50.300">
    <property type="entry name" value="P-loop containing nucleotide triphosphate hydrolases"/>
    <property type="match status" value="1"/>
</dbReference>
<dbReference type="SUPFAM" id="SSF52540">
    <property type="entry name" value="P-loop containing nucleoside triphosphate hydrolases"/>
    <property type="match status" value="1"/>
</dbReference>
<reference evidence="1 2" key="1">
    <citation type="submission" date="2018-10" db="EMBL/GenBank/DDBJ databases">
        <title>Tessaracoccus antarcticuss sp. nov., isolated from sediment.</title>
        <authorList>
            <person name="Zhou L.Y."/>
            <person name="Du Z.J."/>
        </authorList>
    </citation>
    <scope>NUCLEOTIDE SEQUENCE [LARGE SCALE GENOMIC DNA]</scope>
    <source>
        <strain evidence="1 2">JDX10</strain>
    </source>
</reference>
<dbReference type="EMBL" id="REFW01000001">
    <property type="protein sequence ID" value="RMB61632.1"/>
    <property type="molecule type" value="Genomic_DNA"/>
</dbReference>
<protein>
    <submittedName>
        <fullName evidence="1">Cob(I)yrinic acid a,c-diamide adenosyltransferase</fullName>
        <ecNumber evidence="1">2.5.1.17</ecNumber>
    </submittedName>
</protein>
<comment type="caution">
    <text evidence="1">The sequence shown here is derived from an EMBL/GenBank/DDBJ whole genome shotgun (WGS) entry which is preliminary data.</text>
</comment>
<dbReference type="AlphaFoldDB" id="A0A3M0GG00"/>
<dbReference type="Pfam" id="PF02572">
    <property type="entry name" value="CobA_CobO_BtuR"/>
    <property type="match status" value="1"/>
</dbReference>
<dbReference type="PIRSF" id="PIRSF015617">
    <property type="entry name" value="Adensltrnsf_CobA"/>
    <property type="match status" value="1"/>
</dbReference>
<dbReference type="GO" id="GO:0005524">
    <property type="term" value="F:ATP binding"/>
    <property type="evidence" value="ECO:0007669"/>
    <property type="project" value="InterPro"/>
</dbReference>
<dbReference type="Proteomes" id="UP000275256">
    <property type="component" value="Unassembled WGS sequence"/>
</dbReference>
<accession>A0A3M0GG00</accession>